<dbReference type="EMBL" id="CAJFDI010000006">
    <property type="protein sequence ID" value="CAD5234374.1"/>
    <property type="molecule type" value="Genomic_DNA"/>
</dbReference>
<evidence type="ECO:0000313" key="6">
    <source>
        <dbReference type="EMBL" id="CAD5234374.1"/>
    </source>
</evidence>
<dbReference type="PANTHER" id="PTHR24224:SF37">
    <property type="entry name" value="G-PROTEIN COUPLED RECEPTORS FAMILY 1 PROFILE DOMAIN-CONTAINING PROTEIN"/>
    <property type="match status" value="1"/>
</dbReference>
<proteinExistence type="predicted"/>
<accession>A0A1I7SMC1</accession>
<dbReference type="Proteomes" id="UP000095284">
    <property type="component" value="Unplaced"/>
</dbReference>
<evidence type="ECO:0000313" key="9">
    <source>
        <dbReference type="WBParaSite" id="BXY_1420500.1"/>
    </source>
</evidence>
<dbReference type="OrthoDB" id="5864054at2759"/>
<dbReference type="InterPro" id="IPR052665">
    <property type="entry name" value="Neuropeptide-GPCR"/>
</dbReference>
<dbReference type="Pfam" id="PF00001">
    <property type="entry name" value="7tm_1"/>
    <property type="match status" value="1"/>
</dbReference>
<dbReference type="Gene3D" id="1.20.1070.10">
    <property type="entry name" value="Rhodopsin 7-helix transmembrane proteins"/>
    <property type="match status" value="1"/>
</dbReference>
<dbReference type="GO" id="GO:0016020">
    <property type="term" value="C:membrane"/>
    <property type="evidence" value="ECO:0007669"/>
    <property type="project" value="UniProtKB-SubCell"/>
</dbReference>
<dbReference type="EMBL" id="CAJFCV020000006">
    <property type="protein sequence ID" value="CAG9130103.1"/>
    <property type="molecule type" value="Genomic_DNA"/>
</dbReference>
<organism evidence="7 9">
    <name type="scientific">Bursaphelenchus xylophilus</name>
    <name type="common">Pinewood nematode worm</name>
    <name type="synonym">Aphelenchoides xylophilus</name>
    <dbReference type="NCBI Taxonomy" id="6326"/>
    <lineage>
        <taxon>Eukaryota</taxon>
        <taxon>Metazoa</taxon>
        <taxon>Ecdysozoa</taxon>
        <taxon>Nematoda</taxon>
        <taxon>Chromadorea</taxon>
        <taxon>Rhabditida</taxon>
        <taxon>Tylenchina</taxon>
        <taxon>Tylenchomorpha</taxon>
        <taxon>Aphelenchoidea</taxon>
        <taxon>Aphelenchoididae</taxon>
        <taxon>Bursaphelenchus</taxon>
    </lineage>
</organism>
<keyword evidence="3" id="KW-1133">Transmembrane helix</keyword>
<evidence type="ECO:0000256" key="4">
    <source>
        <dbReference type="ARBA" id="ARBA00023136"/>
    </source>
</evidence>
<dbReference type="SUPFAM" id="SSF81321">
    <property type="entry name" value="Family A G protein-coupled receptor-like"/>
    <property type="match status" value="1"/>
</dbReference>
<reference evidence="9" key="1">
    <citation type="submission" date="2016-11" db="UniProtKB">
        <authorList>
            <consortium name="WormBaseParasite"/>
        </authorList>
    </citation>
    <scope>IDENTIFICATION</scope>
</reference>
<keyword evidence="2" id="KW-0812">Transmembrane</keyword>
<keyword evidence="8" id="KW-1185">Reference proteome</keyword>
<dbReference type="eggNOG" id="ENOG502SNJE">
    <property type="taxonomic scope" value="Eukaryota"/>
</dbReference>
<dbReference type="Proteomes" id="UP000659654">
    <property type="component" value="Unassembled WGS sequence"/>
</dbReference>
<keyword evidence="4" id="KW-0472">Membrane</keyword>
<dbReference type="GO" id="GO:0004930">
    <property type="term" value="F:G protein-coupled receptor activity"/>
    <property type="evidence" value="ECO:0007669"/>
    <property type="project" value="InterPro"/>
</dbReference>
<dbReference type="PANTHER" id="PTHR24224">
    <property type="entry name" value="CARDIOACCELERATORY PEPTIDE RECEPTOR-RELATED"/>
    <property type="match status" value="1"/>
</dbReference>
<reference evidence="6" key="2">
    <citation type="submission" date="2020-09" db="EMBL/GenBank/DDBJ databases">
        <authorList>
            <person name="Kikuchi T."/>
        </authorList>
    </citation>
    <scope>NUCLEOTIDE SEQUENCE</scope>
    <source>
        <strain evidence="6">Ka4C1</strain>
    </source>
</reference>
<evidence type="ECO:0000256" key="1">
    <source>
        <dbReference type="ARBA" id="ARBA00004370"/>
    </source>
</evidence>
<sequence>MAGIGLNVYVLVKLKKIARMNSFRFETSSALPLCAMSICDSICLLALFSQAMFHVGIRALAREHSSLGASLFCKVDMYLLHTTSSFSVWCWLILSVLRYTAVFHPFKYRTIWRQPRDALAITAIVISLYETWILYTVEYQEKTQSCSEEKQTSATQTAHMMDIFLSYVIPAFIRIVFDGIVLCHCYRPDMVEVPILQRRCGISAPSGIPPAPTDPNQPVNMNLALSLSKQNSYKNQSQPVQKKASMIKRSLIISVVNLCCNLPSHILRGMLTVDESHKTIPERWMMLLEGVSQLLYFGQFTCNAFYLSTTIYETSTVPTRPCHVLTKQQSNSSTITSSTKNNFFAEYV</sequence>
<name>A0A1I7SMC1_BURXY</name>
<evidence type="ECO:0000313" key="7">
    <source>
        <dbReference type="Proteomes" id="UP000095284"/>
    </source>
</evidence>
<dbReference type="PROSITE" id="PS50262">
    <property type="entry name" value="G_PROTEIN_RECEP_F1_2"/>
    <property type="match status" value="1"/>
</dbReference>
<evidence type="ECO:0000259" key="5">
    <source>
        <dbReference type="PROSITE" id="PS50262"/>
    </source>
</evidence>
<protein>
    <submittedName>
        <fullName evidence="6">(pine wood nematode) hypothetical protein</fullName>
    </submittedName>
    <submittedName>
        <fullName evidence="9">G_PROTEIN_RECEP_F1_2 domain-containing protein</fullName>
    </submittedName>
</protein>
<comment type="subcellular location">
    <subcellularLocation>
        <location evidence="1">Membrane</location>
    </subcellularLocation>
</comment>
<dbReference type="InterPro" id="IPR000276">
    <property type="entry name" value="GPCR_Rhodpsn"/>
</dbReference>
<dbReference type="AlphaFoldDB" id="A0A1I7SMC1"/>
<evidence type="ECO:0000256" key="2">
    <source>
        <dbReference type="ARBA" id="ARBA00022692"/>
    </source>
</evidence>
<gene>
    <name evidence="6" type="ORF">BXYJ_LOCUS14465</name>
</gene>
<dbReference type="InterPro" id="IPR017452">
    <property type="entry name" value="GPCR_Rhodpsn_7TM"/>
</dbReference>
<evidence type="ECO:0000256" key="3">
    <source>
        <dbReference type="ARBA" id="ARBA00022989"/>
    </source>
</evidence>
<feature type="domain" description="G-protein coupled receptors family 1 profile" evidence="5">
    <location>
        <begin position="6"/>
        <end position="307"/>
    </location>
</feature>
<dbReference type="WBParaSite" id="BXY_1420500.1">
    <property type="protein sequence ID" value="BXY_1420500.1"/>
    <property type="gene ID" value="BXY_1420500"/>
</dbReference>
<dbReference type="Proteomes" id="UP000582659">
    <property type="component" value="Unassembled WGS sequence"/>
</dbReference>
<evidence type="ECO:0000313" key="8">
    <source>
        <dbReference type="Proteomes" id="UP000659654"/>
    </source>
</evidence>